<feature type="domain" description="Glucose-1-phosphate adenylyltransferase/Bifunctional protein GlmU-like C-terminal hexapeptide" evidence="6">
    <location>
        <begin position="331"/>
        <end position="391"/>
    </location>
</feature>
<dbReference type="RefSeq" id="WP_118150943.1">
    <property type="nucleotide sequence ID" value="NZ_QWEY01000003.1"/>
</dbReference>
<keyword evidence="8" id="KW-1185">Reference proteome</keyword>
<sequence length="420" mass="45689">MADLVSDVNEPVLATEGAPVAILLAGGRGSRLYELTDRACKPALPFVRRRRIVDFTMENIVRSGLNRVIVASQYRPETLEAHLESAWSGRIGAAGLILRRGADGADMTAAQPGYFGTADAVWKNAAQIDALGPREVLILSADHVYEMDYRPLIAAHRASEAKVTLAAKVVDRYEARGFGVITASGTGMVTDFVEKPDIPPTLPNDPEHALASMGIYICDWRWLRQMLAEDAASENSSHDFGHDILPRAVRAGEAHVWNWEQAVGHPVFWRDVGTLDALRETWLQFETGDAPCALPAPDLGEMTPALSRFGMSTSVGGLRLFAPLRNRTGQASWGMMEASVLMDGARLSPGCRLTRALIAPGVTLPEGLVVGEDPVEDARWFRVTAAGTTLVTTQMLSRRAARMHRRDRGIGRGLFQQAVS</sequence>
<evidence type="ECO:0000313" key="8">
    <source>
        <dbReference type="Proteomes" id="UP000284547"/>
    </source>
</evidence>
<keyword evidence="2" id="KW-0808">Transferase</keyword>
<dbReference type="InterPro" id="IPR011831">
    <property type="entry name" value="ADP-Glc_PPase"/>
</dbReference>
<dbReference type="PANTHER" id="PTHR43523">
    <property type="entry name" value="GLUCOSE-1-PHOSPHATE ADENYLYLTRANSFERASE-RELATED"/>
    <property type="match status" value="1"/>
</dbReference>
<evidence type="ECO:0000256" key="2">
    <source>
        <dbReference type="ARBA" id="ARBA00022679"/>
    </source>
</evidence>
<dbReference type="InterPro" id="IPR005835">
    <property type="entry name" value="NTP_transferase_dom"/>
</dbReference>
<organism evidence="7 8">
    <name type="scientific">Pseudotabrizicola alkalilacus</name>
    <dbReference type="NCBI Taxonomy" id="2305252"/>
    <lineage>
        <taxon>Bacteria</taxon>
        <taxon>Pseudomonadati</taxon>
        <taxon>Pseudomonadota</taxon>
        <taxon>Alphaproteobacteria</taxon>
        <taxon>Rhodobacterales</taxon>
        <taxon>Paracoccaceae</taxon>
        <taxon>Pseudotabrizicola</taxon>
    </lineage>
</organism>
<reference evidence="7 8" key="1">
    <citation type="submission" date="2018-08" db="EMBL/GenBank/DDBJ databases">
        <title>Flavobacterium tibetense sp. nov., isolated from a wetland YonghuCo on Tibetan Plateau.</title>
        <authorList>
            <person name="Phurbu D."/>
            <person name="Lu H."/>
            <person name="Xing P."/>
        </authorList>
    </citation>
    <scope>NUCLEOTIDE SEQUENCE [LARGE SCALE GENOMIC DNA]</scope>
    <source>
        <strain evidence="7 8">DJC</strain>
    </source>
</reference>
<dbReference type="InterPro" id="IPR029044">
    <property type="entry name" value="Nucleotide-diphossugar_trans"/>
</dbReference>
<accession>A0A411Z466</accession>
<evidence type="ECO:0000313" key="7">
    <source>
        <dbReference type="EMBL" id="RGP37868.1"/>
    </source>
</evidence>
<evidence type="ECO:0000256" key="3">
    <source>
        <dbReference type="ARBA" id="ARBA00022695"/>
    </source>
</evidence>
<dbReference type="Pfam" id="PF00483">
    <property type="entry name" value="NTP_transferase"/>
    <property type="match status" value="1"/>
</dbReference>
<dbReference type="AlphaFoldDB" id="A0A411Z466"/>
<dbReference type="OrthoDB" id="9801810at2"/>
<evidence type="ECO:0000259" key="5">
    <source>
        <dbReference type="Pfam" id="PF00483"/>
    </source>
</evidence>
<name>A0A411Z466_9RHOB</name>
<keyword evidence="3" id="KW-0548">Nucleotidyltransferase</keyword>
<dbReference type="EMBL" id="QWEY01000003">
    <property type="protein sequence ID" value="RGP37868.1"/>
    <property type="molecule type" value="Genomic_DNA"/>
</dbReference>
<keyword evidence="4" id="KW-0320">Glycogen biosynthesis</keyword>
<proteinExistence type="inferred from homology"/>
<feature type="domain" description="Nucleotidyl transferase" evidence="5">
    <location>
        <begin position="21"/>
        <end position="281"/>
    </location>
</feature>
<evidence type="ECO:0000259" key="6">
    <source>
        <dbReference type="Pfam" id="PF24894"/>
    </source>
</evidence>
<comment type="similarity">
    <text evidence="1">Belongs to the bacterial/plant glucose-1-phosphate adenylyltransferase family.</text>
</comment>
<dbReference type="Pfam" id="PF24894">
    <property type="entry name" value="Hexapep_GlmU"/>
    <property type="match status" value="1"/>
</dbReference>
<evidence type="ECO:0000256" key="4">
    <source>
        <dbReference type="ARBA" id="ARBA00023056"/>
    </source>
</evidence>
<dbReference type="GO" id="GO:0008878">
    <property type="term" value="F:glucose-1-phosphate adenylyltransferase activity"/>
    <property type="evidence" value="ECO:0007669"/>
    <property type="project" value="InterPro"/>
</dbReference>
<evidence type="ECO:0000256" key="1">
    <source>
        <dbReference type="ARBA" id="ARBA00010443"/>
    </source>
</evidence>
<dbReference type="Gene3D" id="3.90.550.10">
    <property type="entry name" value="Spore Coat Polysaccharide Biosynthesis Protein SpsA, Chain A"/>
    <property type="match status" value="1"/>
</dbReference>
<dbReference type="InterPro" id="IPR056818">
    <property type="entry name" value="GlmU/GlgC-like_hexapep"/>
</dbReference>
<protein>
    <submittedName>
        <fullName evidence="7">ADP-glucose pyrophosphorylase</fullName>
    </submittedName>
</protein>
<comment type="caution">
    <text evidence="7">The sequence shown here is derived from an EMBL/GenBank/DDBJ whole genome shotgun (WGS) entry which is preliminary data.</text>
</comment>
<dbReference type="Gene3D" id="2.160.10.10">
    <property type="entry name" value="Hexapeptide repeat proteins"/>
    <property type="match status" value="1"/>
</dbReference>
<dbReference type="PANTHER" id="PTHR43523:SF2">
    <property type="entry name" value="GLUCOSE-1-PHOSPHATE ADENYLYLTRANSFERASE"/>
    <property type="match status" value="1"/>
</dbReference>
<dbReference type="GO" id="GO:0005978">
    <property type="term" value="P:glycogen biosynthetic process"/>
    <property type="evidence" value="ECO:0007669"/>
    <property type="project" value="UniProtKB-KW"/>
</dbReference>
<dbReference type="SUPFAM" id="SSF53448">
    <property type="entry name" value="Nucleotide-diphospho-sugar transferases"/>
    <property type="match status" value="1"/>
</dbReference>
<dbReference type="Proteomes" id="UP000284547">
    <property type="component" value="Unassembled WGS sequence"/>
</dbReference>
<gene>
    <name evidence="7" type="ORF">D1012_08225</name>
</gene>